<dbReference type="EMBL" id="LVLJ01001345">
    <property type="protein sequence ID" value="OAE30267.1"/>
    <property type="molecule type" value="Genomic_DNA"/>
</dbReference>
<dbReference type="Proteomes" id="UP000077202">
    <property type="component" value="Unassembled WGS sequence"/>
</dbReference>
<gene>
    <name evidence="1" type="ORF">AXG93_2956s1180</name>
</gene>
<sequence length="203" mass="22685">MIDSKGVRTPLAAHFKLSAVQCSTDAVEKGNMLCVPYEQAVGSLMYLMVCTKPDIAFAMDKRRSTTGYVFTLGGGSISWRSTLQKCLAQSTTEAEYVAAAEAAKEAIWLDRLIMEMGLKQNGVNLHCDSHNALHLATNQVMDSRVKHIDIRYHFIRQAVYDKTIELVKIDDKLNPADALTKVIPLWSFKRHCATMQVVHGEHM</sequence>
<proteinExistence type="predicted"/>
<name>A0A176WAW3_MARPO</name>
<dbReference type="AlphaFoldDB" id="A0A176WAW3"/>
<dbReference type="PANTHER" id="PTHR11439">
    <property type="entry name" value="GAG-POL-RELATED RETROTRANSPOSON"/>
    <property type="match status" value="1"/>
</dbReference>
<protein>
    <recommendedName>
        <fullName evidence="3">Reverse transcriptase Ty1/copia-type domain-containing protein</fullName>
    </recommendedName>
</protein>
<accession>A0A176WAW3</accession>
<dbReference type="CDD" id="cd09272">
    <property type="entry name" value="RNase_HI_RT_Ty1"/>
    <property type="match status" value="1"/>
</dbReference>
<dbReference type="PANTHER" id="PTHR11439:SF467">
    <property type="entry name" value="INTEGRASE CATALYTIC DOMAIN-CONTAINING PROTEIN"/>
    <property type="match status" value="1"/>
</dbReference>
<comment type="caution">
    <text evidence="1">The sequence shown here is derived from an EMBL/GenBank/DDBJ whole genome shotgun (WGS) entry which is preliminary data.</text>
</comment>
<reference evidence="1" key="1">
    <citation type="submission" date="2016-03" db="EMBL/GenBank/DDBJ databases">
        <title>Mechanisms controlling the formation of the plant cell surface in tip-growing cells are functionally conserved among land plants.</title>
        <authorList>
            <person name="Honkanen S."/>
            <person name="Jones V.A."/>
            <person name="Morieri G."/>
            <person name="Champion C."/>
            <person name="Hetherington A.J."/>
            <person name="Kelly S."/>
            <person name="Saint-Marcoux D."/>
            <person name="Proust H."/>
            <person name="Prescott H."/>
            <person name="Dolan L."/>
        </authorList>
    </citation>
    <scope>NUCLEOTIDE SEQUENCE [LARGE SCALE GENOMIC DNA]</scope>
    <source>
        <tissue evidence="1">Whole gametophyte</tissue>
    </source>
</reference>
<evidence type="ECO:0000313" key="2">
    <source>
        <dbReference type="Proteomes" id="UP000077202"/>
    </source>
</evidence>
<evidence type="ECO:0008006" key="3">
    <source>
        <dbReference type="Google" id="ProtNLM"/>
    </source>
</evidence>
<evidence type="ECO:0000313" key="1">
    <source>
        <dbReference type="EMBL" id="OAE30267.1"/>
    </source>
</evidence>
<keyword evidence="2" id="KW-1185">Reference proteome</keyword>
<organism evidence="1 2">
    <name type="scientific">Marchantia polymorpha subsp. ruderalis</name>
    <dbReference type="NCBI Taxonomy" id="1480154"/>
    <lineage>
        <taxon>Eukaryota</taxon>
        <taxon>Viridiplantae</taxon>
        <taxon>Streptophyta</taxon>
        <taxon>Embryophyta</taxon>
        <taxon>Marchantiophyta</taxon>
        <taxon>Marchantiopsida</taxon>
        <taxon>Marchantiidae</taxon>
        <taxon>Marchantiales</taxon>
        <taxon>Marchantiaceae</taxon>
        <taxon>Marchantia</taxon>
    </lineage>
</organism>